<dbReference type="Proteomes" id="UP000625711">
    <property type="component" value="Unassembled WGS sequence"/>
</dbReference>
<gene>
    <name evidence="1" type="ORF">GWI33_004531</name>
</gene>
<dbReference type="AlphaFoldDB" id="A0A834MFE2"/>
<accession>A0A834MFE2</accession>
<evidence type="ECO:0000313" key="2">
    <source>
        <dbReference type="Proteomes" id="UP000625711"/>
    </source>
</evidence>
<proteinExistence type="predicted"/>
<sequence length="126" mass="14310">MCPRFKIKVADSPVEDKFDLVLLRVGINQDKWGKKFDGDPGGQSSAARLDRCLCGLDIWKMILPRQKPMSASDAHFRTRRDVSLNFRLKIAAGDRVPSLSRSPWLDPKFLQQKLFRPVGNRCPSPT</sequence>
<protein>
    <submittedName>
        <fullName evidence="1">Uncharacterized protein</fullName>
    </submittedName>
</protein>
<comment type="caution">
    <text evidence="1">The sequence shown here is derived from an EMBL/GenBank/DDBJ whole genome shotgun (WGS) entry which is preliminary data.</text>
</comment>
<keyword evidence="2" id="KW-1185">Reference proteome</keyword>
<reference evidence="1" key="1">
    <citation type="submission" date="2020-08" db="EMBL/GenBank/DDBJ databases">
        <title>Genome sequencing and assembly of the red palm weevil Rhynchophorus ferrugineus.</title>
        <authorList>
            <person name="Dias G.B."/>
            <person name="Bergman C.M."/>
            <person name="Manee M."/>
        </authorList>
    </citation>
    <scope>NUCLEOTIDE SEQUENCE</scope>
    <source>
        <strain evidence="1">AA-2017</strain>
        <tissue evidence="1">Whole larva</tissue>
    </source>
</reference>
<organism evidence="1 2">
    <name type="scientific">Rhynchophorus ferrugineus</name>
    <name type="common">Red palm weevil</name>
    <name type="synonym">Curculio ferrugineus</name>
    <dbReference type="NCBI Taxonomy" id="354439"/>
    <lineage>
        <taxon>Eukaryota</taxon>
        <taxon>Metazoa</taxon>
        <taxon>Ecdysozoa</taxon>
        <taxon>Arthropoda</taxon>
        <taxon>Hexapoda</taxon>
        <taxon>Insecta</taxon>
        <taxon>Pterygota</taxon>
        <taxon>Neoptera</taxon>
        <taxon>Endopterygota</taxon>
        <taxon>Coleoptera</taxon>
        <taxon>Polyphaga</taxon>
        <taxon>Cucujiformia</taxon>
        <taxon>Curculionidae</taxon>
        <taxon>Dryophthorinae</taxon>
        <taxon>Rhynchophorus</taxon>
    </lineage>
</organism>
<evidence type="ECO:0000313" key="1">
    <source>
        <dbReference type="EMBL" id="KAF7281563.1"/>
    </source>
</evidence>
<name>A0A834MFE2_RHYFE</name>
<dbReference type="EMBL" id="JAACXV010000235">
    <property type="protein sequence ID" value="KAF7281563.1"/>
    <property type="molecule type" value="Genomic_DNA"/>
</dbReference>